<reference evidence="2" key="1">
    <citation type="journal article" date="2019" name="Int. J. Syst. Evol. Microbiol.">
        <title>The Global Catalogue of Microorganisms (GCM) 10K type strain sequencing project: providing services to taxonomists for standard genome sequencing and annotation.</title>
        <authorList>
            <consortium name="The Broad Institute Genomics Platform"/>
            <consortium name="The Broad Institute Genome Sequencing Center for Infectious Disease"/>
            <person name="Wu L."/>
            <person name="Ma J."/>
        </authorList>
    </citation>
    <scope>NUCLEOTIDE SEQUENCE [LARGE SCALE GENOMIC DNA]</scope>
    <source>
        <strain evidence="2">CCM 8702</strain>
    </source>
</reference>
<evidence type="ECO:0000313" key="1">
    <source>
        <dbReference type="EMBL" id="GGH79717.1"/>
    </source>
</evidence>
<evidence type="ECO:0000313" key="2">
    <source>
        <dbReference type="Proteomes" id="UP000605427"/>
    </source>
</evidence>
<proteinExistence type="predicted"/>
<dbReference type="RefSeq" id="WP_172244287.1">
    <property type="nucleotide sequence ID" value="NZ_BMDD01000003.1"/>
</dbReference>
<evidence type="ECO:0008006" key="3">
    <source>
        <dbReference type="Google" id="ProtNLM"/>
    </source>
</evidence>
<gene>
    <name evidence="1" type="ORF">GCM10007362_26930</name>
</gene>
<accession>A0ABQ1ZX26</accession>
<dbReference type="Pfam" id="PF14136">
    <property type="entry name" value="DUF4303"/>
    <property type="match status" value="1"/>
</dbReference>
<keyword evidence="2" id="KW-1185">Reference proteome</keyword>
<dbReference type="Proteomes" id="UP000605427">
    <property type="component" value="Unassembled WGS sequence"/>
</dbReference>
<dbReference type="InterPro" id="IPR025409">
    <property type="entry name" value="DUF4303"/>
</dbReference>
<name>A0ABQ1ZX26_9BACL</name>
<organism evidence="1 2">
    <name type="scientific">Saccharibacillus endophyticus</name>
    <dbReference type="NCBI Taxonomy" id="2060666"/>
    <lineage>
        <taxon>Bacteria</taxon>
        <taxon>Bacillati</taxon>
        <taxon>Bacillota</taxon>
        <taxon>Bacilli</taxon>
        <taxon>Bacillales</taxon>
        <taxon>Paenibacillaceae</taxon>
        <taxon>Saccharibacillus</taxon>
    </lineage>
</organism>
<dbReference type="EMBL" id="BMDD01000003">
    <property type="protein sequence ID" value="GGH79717.1"/>
    <property type="molecule type" value="Genomic_DNA"/>
</dbReference>
<protein>
    <recommendedName>
        <fullName evidence="3">DUF4303 domain-containing protein</fullName>
    </recommendedName>
</protein>
<sequence>MTDFLTRFETHFKANFLQDLTDTLAQAQGEKVYVCAFGTDSDFGTLFLAVNTEESLARHIADMKQKDLCGTEADEIYYRWGCSEYQYGGNTHLNGISNILQEIDNAYDYKDRIIEIIVQVVRDTDEAVFRQYGQSKTDIVFFVSMTDDDEAEQLENETVVQMTEAELAASFLKRYEQEE</sequence>
<comment type="caution">
    <text evidence="1">The sequence shown here is derived from an EMBL/GenBank/DDBJ whole genome shotgun (WGS) entry which is preliminary data.</text>
</comment>